<feature type="region of interest" description="Disordered" evidence="1">
    <location>
        <begin position="1294"/>
        <end position="1399"/>
    </location>
</feature>
<proteinExistence type="predicted"/>
<sequence length="1596" mass="177970">MADVNSVVEENVKFRDGKKWKARWCVLKKPSPVADRMQVLLFKCVKDALKGENAKHDFYLEDFYGLETGFSQDKENNVLAIVCQKQITTFAFENRETLIKFEVKIRTAIGEENQFPLHVHLKRVPPQSKLPLEKMRMHIHGPKFCLTQHSPPKMLASWVISDLRKFGKLEGKFVFEGGSRCGKGAGVHVLQSDQVDDLEEIFQLASQGKTVSGRKSNKRRSQNCDYLDPVTKSLSGNLYKNSVPSSPNSYDSRGWRHSFSTSNSGWTNNSNFGYAANYNFNSQLRSIENLEREKLMALYDVPPRHIRKVENPKSPKHEHEDSLQHSPHMCDDGHNLDHSSSSLSLASCESSPTYLGCKASVSASAPALCGYGAYSPFNDKYKSISCSVPNHIDELEELDREEALECLQREERGLQQEISLLDEMLQGCQYDDPRRGRNRRDRNKPPPVPGKIYKSSRRPENVPTTFNHGAFYQGPTLLSPNLVSKLKRIPSNSKLSAPLPYVNLEKYDIGDVDNSHVHVSSSCADSGTWSAPCVPSGKKHCTRRSGPNKENFKSSPRQLRNNVHCLRGKSSSESELSCRSVSSGTKEENIYANDFPRREPSPPPPALPPKGPGLLKNGQSRIEKDQAPPVPPHRPRKLPQGMTDPASLYKYPKKNGQQSKCEVTTEPSDSYLLMGGFEKEEKQPTQDRDLETGFGREVVQLPTRKVVNKSDRQQQNTVSQQGAYMEMGSLFENENEFKARQGGSASTDVRPQYSRSYSASDVLDNDQQNSTNLNQSFNTSSNTSLIREENYLLMTNFKTQKRSDSVELAQRRPHQSIDLTADGSTLNLTKNIADTSFSSDTSDIDNTAIPFPNLMNFQQHTVTTTSTKPSRNSTCGPPNNTTSSVQTDKVNEGSSRNPGFLTRLIRRNSGNRKSMSQSQENLLASSSSESCLERTAYQSSKEPVQLRRVLSQSSDSSSSSCGHHHSPTLPLSDHRRSSSFPNRASFLEQKPANNDKVRGLHQGMQGNYFSALSLDDEMQLLECDNEFTGSDSSSLNDISKGGRSQSGYRGPCESTGSENGDDDCESLSDKQAQKLLLYSRHKKYKPHDSMVFTALQSDPLKILESTGSESSNSSKTDDEKLIELFKHGSKTSSFDDQHLYKVKSRCTSEYKKRRSLPTDGSKALSPKEEALAIVKHVSSLPPFVPPKLKHYPCPLSPVPESVPMVCNSENPLPSHGSVLTSASDTPKRSSVDPVFQKELARATLRIQPPPPLIEEDENVWVQRDSTNSQEVKPESAAVEDKFLALVVEVEEECDQDDTISMSSLDSSLPSCDEGGIRTSPASTLLRPRSGKEYKMVERRRPLNDSLSSSPAQTPQSPSGDTVFTFESCSQSQTSVYSRERESPNVPKFTRTDSSVSSRIHERFSPPRTYMNIDMTPPSSPLYSMSMPPELIEPQLNYAEIDLSHSSNTRASKKSRKASQKSLKSNTIEYALIDMEATVAIQRAGREHMQSREDSLRRSDKKLSLSNKEHKPSLSEFGHSDIGSIDNKDNLDRGQKESSDRSARESPERSVRASPERRDTLSSPEGPPCRSSPLPEDTPLPERRSSFTSSSSSDEEE</sequence>
<feature type="compositionally biased region" description="Low complexity" evidence="1">
    <location>
        <begin position="1345"/>
        <end position="1358"/>
    </location>
</feature>
<dbReference type="Proteomes" id="UP000242188">
    <property type="component" value="Unassembled WGS sequence"/>
</dbReference>
<dbReference type="PROSITE" id="PS51064">
    <property type="entry name" value="IRS_PTB"/>
    <property type="match status" value="1"/>
</dbReference>
<dbReference type="PANTHER" id="PTHR21636">
    <property type="entry name" value="PROTEIN DOK-7"/>
    <property type="match status" value="1"/>
</dbReference>
<comment type="caution">
    <text evidence="3">The sequence shown here is derived from an EMBL/GenBank/DDBJ whole genome shotgun (WGS) entry which is preliminary data.</text>
</comment>
<feature type="region of interest" description="Disordered" evidence="1">
    <location>
        <begin position="1483"/>
        <end position="1596"/>
    </location>
</feature>
<evidence type="ECO:0000313" key="4">
    <source>
        <dbReference type="Proteomes" id="UP000242188"/>
    </source>
</evidence>
<dbReference type="SUPFAM" id="SSF50729">
    <property type="entry name" value="PH domain-like"/>
    <property type="match status" value="2"/>
</dbReference>
<dbReference type="Gene3D" id="2.30.29.30">
    <property type="entry name" value="Pleckstrin-homology domain (PH domain)/Phosphotyrosine-binding domain (PTB)"/>
    <property type="match status" value="2"/>
</dbReference>
<evidence type="ECO:0000259" key="2">
    <source>
        <dbReference type="PROSITE" id="PS51064"/>
    </source>
</evidence>
<protein>
    <submittedName>
        <fullName evidence="3">Protein Dok-7</fullName>
    </submittedName>
</protein>
<feature type="compositionally biased region" description="Low complexity" evidence="1">
    <location>
        <begin position="574"/>
        <end position="583"/>
    </location>
</feature>
<evidence type="ECO:0000313" key="3">
    <source>
        <dbReference type="EMBL" id="OWF47777.1"/>
    </source>
</evidence>
<feature type="compositionally biased region" description="Basic and acidic residues" evidence="1">
    <location>
        <begin position="308"/>
        <end position="336"/>
    </location>
</feature>
<feature type="compositionally biased region" description="Basic and acidic residues" evidence="1">
    <location>
        <begin position="1525"/>
        <end position="1559"/>
    </location>
</feature>
<dbReference type="InterPro" id="IPR011993">
    <property type="entry name" value="PH-like_dom_sf"/>
</dbReference>
<feature type="compositionally biased region" description="Basic and acidic residues" evidence="1">
    <location>
        <begin position="1329"/>
        <end position="1342"/>
    </location>
</feature>
<feature type="region of interest" description="Disordered" evidence="1">
    <location>
        <begin position="520"/>
        <end position="560"/>
    </location>
</feature>
<feature type="region of interest" description="Disordered" evidence="1">
    <location>
        <begin position="763"/>
        <end position="782"/>
    </location>
</feature>
<feature type="compositionally biased region" description="Low complexity" evidence="1">
    <location>
        <begin position="1298"/>
        <end position="1312"/>
    </location>
</feature>
<feature type="compositionally biased region" description="Basic and acidic residues" evidence="1">
    <location>
        <begin position="1483"/>
        <end position="1512"/>
    </location>
</feature>
<dbReference type="EMBL" id="NEDP02003775">
    <property type="protein sequence ID" value="OWF47777.1"/>
    <property type="molecule type" value="Genomic_DNA"/>
</dbReference>
<dbReference type="PANTHER" id="PTHR21636:SF2">
    <property type="entry name" value="PROTEIN DOK-7"/>
    <property type="match status" value="1"/>
</dbReference>
<feature type="region of interest" description="Disordered" evidence="1">
    <location>
        <begin position="574"/>
        <end position="666"/>
    </location>
</feature>
<feature type="compositionally biased region" description="Low complexity" evidence="1">
    <location>
        <begin position="1585"/>
        <end position="1596"/>
    </location>
</feature>
<feature type="compositionally biased region" description="Polar residues" evidence="1">
    <location>
        <begin position="655"/>
        <end position="666"/>
    </location>
</feature>
<feature type="region of interest" description="Disordered" evidence="1">
    <location>
        <begin position="429"/>
        <end position="460"/>
    </location>
</feature>
<dbReference type="STRING" id="6573.A0A210QG89"/>
<feature type="compositionally biased region" description="Basic and acidic residues" evidence="1">
    <location>
        <begin position="585"/>
        <end position="600"/>
    </location>
</feature>
<feature type="compositionally biased region" description="Pro residues" evidence="1">
    <location>
        <begin position="601"/>
        <end position="611"/>
    </location>
</feature>
<dbReference type="GO" id="GO:0007528">
    <property type="term" value="P:neuromuscular junction development"/>
    <property type="evidence" value="ECO:0007669"/>
    <property type="project" value="TreeGrafter"/>
</dbReference>
<keyword evidence="4" id="KW-1185">Reference proteome</keyword>
<reference evidence="3 4" key="1">
    <citation type="journal article" date="2017" name="Nat. Ecol. Evol.">
        <title>Scallop genome provides insights into evolution of bilaterian karyotype and development.</title>
        <authorList>
            <person name="Wang S."/>
            <person name="Zhang J."/>
            <person name="Jiao W."/>
            <person name="Li J."/>
            <person name="Xun X."/>
            <person name="Sun Y."/>
            <person name="Guo X."/>
            <person name="Huan P."/>
            <person name="Dong B."/>
            <person name="Zhang L."/>
            <person name="Hu X."/>
            <person name="Sun X."/>
            <person name="Wang J."/>
            <person name="Zhao C."/>
            <person name="Wang Y."/>
            <person name="Wang D."/>
            <person name="Huang X."/>
            <person name="Wang R."/>
            <person name="Lv J."/>
            <person name="Li Y."/>
            <person name="Zhang Z."/>
            <person name="Liu B."/>
            <person name="Lu W."/>
            <person name="Hui Y."/>
            <person name="Liang J."/>
            <person name="Zhou Z."/>
            <person name="Hou R."/>
            <person name="Li X."/>
            <person name="Liu Y."/>
            <person name="Li H."/>
            <person name="Ning X."/>
            <person name="Lin Y."/>
            <person name="Zhao L."/>
            <person name="Xing Q."/>
            <person name="Dou J."/>
            <person name="Li Y."/>
            <person name="Mao J."/>
            <person name="Guo H."/>
            <person name="Dou H."/>
            <person name="Li T."/>
            <person name="Mu C."/>
            <person name="Jiang W."/>
            <person name="Fu Q."/>
            <person name="Fu X."/>
            <person name="Miao Y."/>
            <person name="Liu J."/>
            <person name="Yu Q."/>
            <person name="Li R."/>
            <person name="Liao H."/>
            <person name="Li X."/>
            <person name="Kong Y."/>
            <person name="Jiang Z."/>
            <person name="Chourrout D."/>
            <person name="Li R."/>
            <person name="Bao Z."/>
        </authorList>
    </citation>
    <scope>NUCLEOTIDE SEQUENCE [LARGE SCALE GENOMIC DNA]</scope>
    <source>
        <strain evidence="3 4">PY_sf001</strain>
    </source>
</reference>
<feature type="domain" description="IRS-type PTB" evidence="2">
    <location>
        <begin position="111"/>
        <end position="216"/>
    </location>
</feature>
<dbReference type="InterPro" id="IPR037746">
    <property type="entry name" value="Dok-7"/>
</dbReference>
<organism evidence="3 4">
    <name type="scientific">Mizuhopecten yessoensis</name>
    <name type="common">Japanese scallop</name>
    <name type="synonym">Patinopecten yessoensis</name>
    <dbReference type="NCBI Taxonomy" id="6573"/>
    <lineage>
        <taxon>Eukaryota</taxon>
        <taxon>Metazoa</taxon>
        <taxon>Spiralia</taxon>
        <taxon>Lophotrochozoa</taxon>
        <taxon>Mollusca</taxon>
        <taxon>Bivalvia</taxon>
        <taxon>Autobranchia</taxon>
        <taxon>Pteriomorphia</taxon>
        <taxon>Pectinida</taxon>
        <taxon>Pectinoidea</taxon>
        <taxon>Pectinidae</taxon>
        <taxon>Mizuhopecten</taxon>
    </lineage>
</organism>
<feature type="compositionally biased region" description="Polar residues" evidence="1">
    <location>
        <begin position="862"/>
        <end position="897"/>
    </location>
</feature>
<feature type="region of interest" description="Disordered" evidence="1">
    <location>
        <begin position="1029"/>
        <end position="1066"/>
    </location>
</feature>
<dbReference type="InterPro" id="IPR002404">
    <property type="entry name" value="IRS_PTB"/>
</dbReference>
<feature type="compositionally biased region" description="Polar residues" evidence="1">
    <location>
        <begin position="1029"/>
        <end position="1047"/>
    </location>
</feature>
<dbReference type="SMART" id="SM01244">
    <property type="entry name" value="IRS"/>
    <property type="match status" value="1"/>
</dbReference>
<feature type="region of interest" description="Disordered" evidence="1">
    <location>
        <begin position="307"/>
        <end position="336"/>
    </location>
</feature>
<feature type="compositionally biased region" description="Low complexity" evidence="1">
    <location>
        <begin position="951"/>
        <end position="961"/>
    </location>
</feature>
<accession>A0A210QG89</accession>
<evidence type="ECO:0000256" key="1">
    <source>
        <dbReference type="SAM" id="MobiDB-lite"/>
    </source>
</evidence>
<feature type="compositionally biased region" description="Low complexity" evidence="1">
    <location>
        <begin position="916"/>
        <end position="930"/>
    </location>
</feature>
<feature type="compositionally biased region" description="Polar residues" evidence="1">
    <location>
        <begin position="1359"/>
        <end position="1376"/>
    </location>
</feature>
<feature type="region of interest" description="Disordered" evidence="1">
    <location>
        <begin position="862"/>
        <end position="979"/>
    </location>
</feature>
<name>A0A210QG89_MIZYE</name>
<dbReference type="OrthoDB" id="6537982at2759"/>
<gene>
    <name evidence="3" type="ORF">KP79_PYT06214</name>
</gene>
<dbReference type="GO" id="GO:0019901">
    <property type="term" value="F:protein kinase binding"/>
    <property type="evidence" value="ECO:0007669"/>
    <property type="project" value="InterPro"/>
</dbReference>